<reference evidence="2" key="1">
    <citation type="journal article" date="2022" name="Mol. Ecol. Resour.">
        <title>The genomes of chicory, endive, great burdock and yacon provide insights into Asteraceae palaeo-polyploidization history and plant inulin production.</title>
        <authorList>
            <person name="Fan W."/>
            <person name="Wang S."/>
            <person name="Wang H."/>
            <person name="Wang A."/>
            <person name="Jiang F."/>
            <person name="Liu H."/>
            <person name="Zhao H."/>
            <person name="Xu D."/>
            <person name="Zhang Y."/>
        </authorList>
    </citation>
    <scope>NUCLEOTIDE SEQUENCE [LARGE SCALE GENOMIC DNA]</scope>
    <source>
        <strain evidence="2">cv. Niubang</strain>
    </source>
</reference>
<organism evidence="1 2">
    <name type="scientific">Arctium lappa</name>
    <name type="common">Greater burdock</name>
    <name type="synonym">Lappa major</name>
    <dbReference type="NCBI Taxonomy" id="4217"/>
    <lineage>
        <taxon>Eukaryota</taxon>
        <taxon>Viridiplantae</taxon>
        <taxon>Streptophyta</taxon>
        <taxon>Embryophyta</taxon>
        <taxon>Tracheophyta</taxon>
        <taxon>Spermatophyta</taxon>
        <taxon>Magnoliopsida</taxon>
        <taxon>eudicotyledons</taxon>
        <taxon>Gunneridae</taxon>
        <taxon>Pentapetalae</taxon>
        <taxon>asterids</taxon>
        <taxon>campanulids</taxon>
        <taxon>Asterales</taxon>
        <taxon>Asteraceae</taxon>
        <taxon>Carduoideae</taxon>
        <taxon>Cardueae</taxon>
        <taxon>Arctiinae</taxon>
        <taxon>Arctium</taxon>
    </lineage>
</organism>
<dbReference type="Proteomes" id="UP001055879">
    <property type="component" value="Linkage Group LG04"/>
</dbReference>
<accession>A0ACB9CH19</accession>
<reference evidence="1 2" key="2">
    <citation type="journal article" date="2022" name="Mol. Ecol. Resour.">
        <title>The genomes of chicory, endive, great burdock and yacon provide insights into Asteraceae paleo-polyploidization history and plant inulin production.</title>
        <authorList>
            <person name="Fan W."/>
            <person name="Wang S."/>
            <person name="Wang H."/>
            <person name="Wang A."/>
            <person name="Jiang F."/>
            <person name="Liu H."/>
            <person name="Zhao H."/>
            <person name="Xu D."/>
            <person name="Zhang Y."/>
        </authorList>
    </citation>
    <scope>NUCLEOTIDE SEQUENCE [LARGE SCALE GENOMIC DNA]</scope>
    <source>
        <strain evidence="2">cv. Niubang</strain>
    </source>
</reference>
<dbReference type="EMBL" id="CM042050">
    <property type="protein sequence ID" value="KAI3733443.1"/>
    <property type="molecule type" value="Genomic_DNA"/>
</dbReference>
<protein>
    <submittedName>
        <fullName evidence="1">Uncharacterized protein</fullName>
    </submittedName>
</protein>
<evidence type="ECO:0000313" key="1">
    <source>
        <dbReference type="EMBL" id="KAI3733443.1"/>
    </source>
</evidence>
<name>A0ACB9CH19_ARCLA</name>
<proteinExistence type="predicted"/>
<comment type="caution">
    <text evidence="1">The sequence shown here is derived from an EMBL/GenBank/DDBJ whole genome shotgun (WGS) entry which is preliminary data.</text>
</comment>
<gene>
    <name evidence="1" type="ORF">L6452_12886</name>
</gene>
<sequence>MANVIRSSKRKGKEEREREREGGWGRRQEKRLPCRVCINNCHPLKPERERLLLCSSSTHSIPYPPLCSCFFLRFFSLSLD</sequence>
<keyword evidence="2" id="KW-1185">Reference proteome</keyword>
<evidence type="ECO:0000313" key="2">
    <source>
        <dbReference type="Proteomes" id="UP001055879"/>
    </source>
</evidence>